<evidence type="ECO:0000256" key="4">
    <source>
        <dbReference type="ARBA" id="ARBA00016436"/>
    </source>
</evidence>
<dbReference type="RefSeq" id="WP_324178719.1">
    <property type="nucleotide sequence ID" value="NZ_BAABAW010000003.1"/>
</dbReference>
<comment type="caution">
    <text evidence="15">The sequence shown here is derived from an EMBL/GenBank/DDBJ whole genome shotgun (WGS) entry which is preliminary data.</text>
</comment>
<keyword evidence="16" id="KW-1185">Reference proteome</keyword>
<name>A0ABU5ZRK8_9FLAO</name>
<reference evidence="15 16" key="1">
    <citation type="journal article" date="2013" name="Int. J. Syst. Evol. Microbiol.">
        <title>Aquimarina gracilis sp. nov., isolated from the gut microflora of a mussel, Mytilus coruscus, and emended description of Aquimarina spongiae.</title>
        <authorList>
            <person name="Park S.C."/>
            <person name="Choe H.N."/>
            <person name="Baik K.S."/>
            <person name="Seong C.N."/>
        </authorList>
    </citation>
    <scope>NUCLEOTIDE SEQUENCE [LARGE SCALE GENOMIC DNA]</scope>
    <source>
        <strain evidence="15 16">PSC32</strain>
    </source>
</reference>
<dbReference type="Proteomes" id="UP001327027">
    <property type="component" value="Unassembled WGS sequence"/>
</dbReference>
<dbReference type="SUPFAM" id="SSF52540">
    <property type="entry name" value="P-loop containing nucleoside triphosphate hydrolases"/>
    <property type="match status" value="1"/>
</dbReference>
<comment type="caution">
    <text evidence="13">Lacks conserved residue(s) required for the propagation of feature annotation.</text>
</comment>
<comment type="catalytic activity">
    <reaction evidence="13">
        <text>a lipid A disaccharide + ATP = a lipid IVA + ADP + H(+)</text>
        <dbReference type="Rhea" id="RHEA:67840"/>
        <dbReference type="ChEBI" id="CHEBI:15378"/>
        <dbReference type="ChEBI" id="CHEBI:30616"/>
        <dbReference type="ChEBI" id="CHEBI:176343"/>
        <dbReference type="ChEBI" id="CHEBI:176425"/>
        <dbReference type="ChEBI" id="CHEBI:456216"/>
        <dbReference type="EC" id="2.7.1.130"/>
    </reaction>
</comment>
<keyword evidence="14" id="KW-0812">Transmembrane</keyword>
<evidence type="ECO:0000256" key="3">
    <source>
        <dbReference type="ARBA" id="ARBA00012071"/>
    </source>
</evidence>
<sequence length="354" mass="41170">MNVKKLFGIIKVTFHTFVTMNLLRKILLPVVPVYYFITWLRNKMYDLGIKKSTGYDFPVIAVGNLSVGGTGKSPMIEYLIRLLREEVKLATLSRGYKRETEGFQLVKSSSTVKEVGDEPLQFKTKFPEVFVSVDSDRRRGIANLIKFNPKPDTILLDDAYQHRKVKAGFYILLTAYYDLYCDDILLPTGNLREPREGAKRADIIVVTKCPEDISVDERKRIRKKLNIEDHQSLFFATINYGNEVIGSSEMRSLEVFKNSSFSLITGIANPKRLVEYYDSLGLQFNHINFPDHHNFSEKELEEFRNLEHIITTEKDYMRLSGNFKSDNLWYQPIEMKFVENGEEFNKMIFSYIKK</sequence>
<evidence type="ECO:0000256" key="11">
    <source>
        <dbReference type="ARBA" id="ARBA00023098"/>
    </source>
</evidence>
<keyword evidence="8 13" id="KW-0547">Nucleotide-binding</keyword>
<comment type="function">
    <text evidence="1 13">Transfers the gamma-phosphate of ATP to the 4'-position of a tetraacyldisaccharide 1-phosphate intermediate (termed DS-1-P) to form tetraacyldisaccharide 1,4'-bis-phosphate (lipid IVA).</text>
</comment>
<evidence type="ECO:0000313" key="16">
    <source>
        <dbReference type="Proteomes" id="UP001327027"/>
    </source>
</evidence>
<comment type="similarity">
    <text evidence="13">Belongs to the LpxK family.</text>
</comment>
<dbReference type="GO" id="GO:0009029">
    <property type="term" value="F:lipid-A 4'-kinase activity"/>
    <property type="evidence" value="ECO:0007669"/>
    <property type="project" value="UniProtKB-EC"/>
</dbReference>
<keyword evidence="6 13" id="KW-0441">Lipid A biosynthesis</keyword>
<comment type="pathway">
    <text evidence="2 13">Glycolipid biosynthesis; lipid IV(A) biosynthesis; lipid IV(A) from (3R)-3-hydroxytetradecanoyl-[acyl-carrier-protein] and UDP-N-acetyl-alpha-D-glucosamine: step 6/6.</text>
</comment>
<evidence type="ECO:0000256" key="13">
    <source>
        <dbReference type="HAMAP-Rule" id="MF_00409"/>
    </source>
</evidence>
<evidence type="ECO:0000256" key="2">
    <source>
        <dbReference type="ARBA" id="ARBA00004870"/>
    </source>
</evidence>
<proteinExistence type="inferred from homology"/>
<keyword evidence="7 13" id="KW-0808">Transferase</keyword>
<dbReference type="PANTHER" id="PTHR42724">
    <property type="entry name" value="TETRAACYLDISACCHARIDE 4'-KINASE"/>
    <property type="match status" value="1"/>
</dbReference>
<evidence type="ECO:0000256" key="8">
    <source>
        <dbReference type="ARBA" id="ARBA00022741"/>
    </source>
</evidence>
<evidence type="ECO:0000256" key="7">
    <source>
        <dbReference type="ARBA" id="ARBA00022679"/>
    </source>
</evidence>
<dbReference type="InterPro" id="IPR003758">
    <property type="entry name" value="LpxK"/>
</dbReference>
<organism evidence="15 16">
    <name type="scientific">Aquimarina gracilis</name>
    <dbReference type="NCBI Taxonomy" id="874422"/>
    <lineage>
        <taxon>Bacteria</taxon>
        <taxon>Pseudomonadati</taxon>
        <taxon>Bacteroidota</taxon>
        <taxon>Flavobacteriia</taxon>
        <taxon>Flavobacteriales</taxon>
        <taxon>Flavobacteriaceae</taxon>
        <taxon>Aquimarina</taxon>
    </lineage>
</organism>
<evidence type="ECO:0000256" key="6">
    <source>
        <dbReference type="ARBA" id="ARBA00022556"/>
    </source>
</evidence>
<evidence type="ECO:0000313" key="15">
    <source>
        <dbReference type="EMBL" id="MEB3344679.1"/>
    </source>
</evidence>
<keyword evidence="11 13" id="KW-0443">Lipid metabolism</keyword>
<keyword evidence="14" id="KW-1133">Transmembrane helix</keyword>
<evidence type="ECO:0000256" key="9">
    <source>
        <dbReference type="ARBA" id="ARBA00022777"/>
    </source>
</evidence>
<dbReference type="InterPro" id="IPR027417">
    <property type="entry name" value="P-loop_NTPase"/>
</dbReference>
<evidence type="ECO:0000256" key="10">
    <source>
        <dbReference type="ARBA" id="ARBA00022840"/>
    </source>
</evidence>
<keyword evidence="9 13" id="KW-0418">Kinase</keyword>
<protein>
    <recommendedName>
        <fullName evidence="4 13">Tetraacyldisaccharide 4'-kinase</fullName>
        <ecNumber evidence="3 13">2.7.1.130</ecNumber>
    </recommendedName>
    <alternativeName>
        <fullName evidence="12 13">Lipid A 4'-kinase</fullName>
    </alternativeName>
</protein>
<dbReference type="HAMAP" id="MF_00409">
    <property type="entry name" value="LpxK"/>
    <property type="match status" value="1"/>
</dbReference>
<gene>
    <name evidence="13 15" type="primary">lpxK</name>
    <name evidence="15" type="ORF">U6A24_04355</name>
</gene>
<dbReference type="PANTHER" id="PTHR42724:SF1">
    <property type="entry name" value="TETRAACYLDISACCHARIDE 4'-KINASE, MITOCHONDRIAL-RELATED"/>
    <property type="match status" value="1"/>
</dbReference>
<evidence type="ECO:0000256" key="1">
    <source>
        <dbReference type="ARBA" id="ARBA00002274"/>
    </source>
</evidence>
<evidence type="ECO:0000256" key="5">
    <source>
        <dbReference type="ARBA" id="ARBA00022516"/>
    </source>
</evidence>
<dbReference type="EC" id="2.7.1.130" evidence="3 13"/>
<accession>A0ABU5ZRK8</accession>
<keyword evidence="5 13" id="KW-0444">Lipid biosynthesis</keyword>
<dbReference type="Pfam" id="PF02606">
    <property type="entry name" value="LpxK"/>
    <property type="match status" value="1"/>
</dbReference>
<dbReference type="NCBIfam" id="TIGR00682">
    <property type="entry name" value="lpxK"/>
    <property type="match status" value="1"/>
</dbReference>
<keyword evidence="10 13" id="KW-0067">ATP-binding</keyword>
<dbReference type="EMBL" id="JAYKLX010000002">
    <property type="protein sequence ID" value="MEB3344679.1"/>
    <property type="molecule type" value="Genomic_DNA"/>
</dbReference>
<evidence type="ECO:0000256" key="14">
    <source>
        <dbReference type="SAM" id="Phobius"/>
    </source>
</evidence>
<evidence type="ECO:0000256" key="12">
    <source>
        <dbReference type="ARBA" id="ARBA00029757"/>
    </source>
</evidence>
<keyword evidence="14" id="KW-0472">Membrane</keyword>
<feature type="transmembrane region" description="Helical" evidence="14">
    <location>
        <begin position="22"/>
        <end position="40"/>
    </location>
</feature>